<keyword evidence="3" id="KW-1185">Reference proteome</keyword>
<reference evidence="2 3" key="1">
    <citation type="journal article" date="2017" name="Genome Biol. Evol.">
        <title>Phytophthora megakarya and P. palmivora, closely related causal agents of cacao black pod rot, underwent increases in genome sizes and gene numbers by different mechanisms.</title>
        <authorList>
            <person name="Ali S.S."/>
            <person name="Shao J."/>
            <person name="Lary D.J."/>
            <person name="Kronmiller B."/>
            <person name="Shen D."/>
            <person name="Strem M.D."/>
            <person name="Amoako-Attah I."/>
            <person name="Akrofi A.Y."/>
            <person name="Begoude B.A."/>
            <person name="Ten Hoopen G.M."/>
            <person name="Coulibaly K."/>
            <person name="Kebe B.I."/>
            <person name="Melnick R.L."/>
            <person name="Guiltinan M.J."/>
            <person name="Tyler B.M."/>
            <person name="Meinhardt L.W."/>
            <person name="Bailey B.A."/>
        </authorList>
    </citation>
    <scope>NUCLEOTIDE SEQUENCE [LARGE SCALE GENOMIC DNA]</scope>
    <source>
        <strain evidence="3">sbr112.9</strain>
    </source>
</reference>
<evidence type="ECO:0000313" key="3">
    <source>
        <dbReference type="Proteomes" id="UP000237271"/>
    </source>
</evidence>
<feature type="chain" id="PRO_5015139991" evidence="1">
    <location>
        <begin position="24"/>
        <end position="102"/>
    </location>
</feature>
<accession>A0A2P4XLS1</accession>
<dbReference type="Proteomes" id="UP000237271">
    <property type="component" value="Unassembled WGS sequence"/>
</dbReference>
<protein>
    <submittedName>
        <fullName evidence="2">RxLR effector</fullName>
    </submittedName>
</protein>
<feature type="signal peptide" evidence="1">
    <location>
        <begin position="1"/>
        <end position="23"/>
    </location>
</feature>
<proteinExistence type="predicted"/>
<evidence type="ECO:0000313" key="2">
    <source>
        <dbReference type="EMBL" id="POM66510.1"/>
    </source>
</evidence>
<organism evidence="2 3">
    <name type="scientific">Phytophthora palmivora</name>
    <dbReference type="NCBI Taxonomy" id="4796"/>
    <lineage>
        <taxon>Eukaryota</taxon>
        <taxon>Sar</taxon>
        <taxon>Stramenopiles</taxon>
        <taxon>Oomycota</taxon>
        <taxon>Peronosporomycetes</taxon>
        <taxon>Peronosporales</taxon>
        <taxon>Peronosporaceae</taxon>
        <taxon>Phytophthora</taxon>
    </lineage>
</organism>
<dbReference type="AlphaFoldDB" id="A0A2P4XLS1"/>
<sequence>MGMRFIELLVVAIIAINTAITLGHDIGFKNAPPNRSLLRVTTTKRSLRVEKTAVNLPGINDSTDSENSEERANVQGLSKLAVLDKKTWKRVCTCFAPHSNRG</sequence>
<gene>
    <name evidence="2" type="ORF">PHPALM_17616</name>
</gene>
<comment type="caution">
    <text evidence="2">The sequence shown here is derived from an EMBL/GenBank/DDBJ whole genome shotgun (WGS) entry which is preliminary data.</text>
</comment>
<evidence type="ECO:0000256" key="1">
    <source>
        <dbReference type="SAM" id="SignalP"/>
    </source>
</evidence>
<keyword evidence="1" id="KW-0732">Signal</keyword>
<dbReference type="EMBL" id="NCKW01009598">
    <property type="protein sequence ID" value="POM66510.1"/>
    <property type="molecule type" value="Genomic_DNA"/>
</dbReference>
<name>A0A2P4XLS1_9STRA</name>